<gene>
    <name evidence="2" type="ORF">J437_LFUL014764</name>
</gene>
<reference evidence="2" key="1">
    <citation type="submission" date="2013-04" db="EMBL/GenBank/DDBJ databases">
        <authorList>
            <person name="Qu J."/>
            <person name="Murali S.C."/>
            <person name="Bandaranaike D."/>
            <person name="Bellair M."/>
            <person name="Blankenburg K."/>
            <person name="Chao H."/>
            <person name="Dinh H."/>
            <person name="Doddapaneni H."/>
            <person name="Downs B."/>
            <person name="Dugan-Rocha S."/>
            <person name="Elkadiri S."/>
            <person name="Gnanaolivu R.D."/>
            <person name="Hernandez B."/>
            <person name="Javaid M."/>
            <person name="Jayaseelan J.C."/>
            <person name="Lee S."/>
            <person name="Li M."/>
            <person name="Ming W."/>
            <person name="Munidasa M."/>
            <person name="Muniz J."/>
            <person name="Nguyen L."/>
            <person name="Ongeri F."/>
            <person name="Osuji N."/>
            <person name="Pu L.-L."/>
            <person name="Puazo M."/>
            <person name="Qu C."/>
            <person name="Quiroz J."/>
            <person name="Raj R."/>
            <person name="Weissenberger G."/>
            <person name="Xin Y."/>
            <person name="Zou X."/>
            <person name="Han Y."/>
            <person name="Richards S."/>
            <person name="Worley K."/>
            <person name="Muzny D."/>
            <person name="Gibbs R."/>
        </authorList>
    </citation>
    <scope>NUCLEOTIDE SEQUENCE</scope>
    <source>
        <strain evidence="2">Sampled in the wild</strain>
    </source>
</reference>
<accession>A0A8K0P8D8</accession>
<keyword evidence="1" id="KW-0472">Membrane</keyword>
<evidence type="ECO:0000313" key="3">
    <source>
        <dbReference type="Proteomes" id="UP000792457"/>
    </source>
</evidence>
<keyword evidence="3" id="KW-1185">Reference proteome</keyword>
<sequence length="56" mass="6036">MTPNLNWFTERGIPAYKILITISASGLIFILEDPEDTKMGAGVYGPGNDDSEMMGG</sequence>
<feature type="transmembrane region" description="Helical" evidence="1">
    <location>
        <begin position="12"/>
        <end position="31"/>
    </location>
</feature>
<reference evidence="2" key="2">
    <citation type="submission" date="2017-10" db="EMBL/GenBank/DDBJ databases">
        <title>Ladona fulva Genome sequencing and assembly.</title>
        <authorList>
            <person name="Murali S."/>
            <person name="Richards S."/>
            <person name="Bandaranaike D."/>
            <person name="Bellair M."/>
            <person name="Blankenburg K."/>
            <person name="Chao H."/>
            <person name="Dinh H."/>
            <person name="Doddapaneni H."/>
            <person name="Dugan-Rocha S."/>
            <person name="Elkadiri S."/>
            <person name="Gnanaolivu R."/>
            <person name="Hernandez B."/>
            <person name="Skinner E."/>
            <person name="Javaid M."/>
            <person name="Lee S."/>
            <person name="Li M."/>
            <person name="Ming W."/>
            <person name="Munidasa M."/>
            <person name="Muniz J."/>
            <person name="Nguyen L."/>
            <person name="Hughes D."/>
            <person name="Osuji N."/>
            <person name="Pu L.-L."/>
            <person name="Puazo M."/>
            <person name="Qu C."/>
            <person name="Quiroz J."/>
            <person name="Raj R."/>
            <person name="Weissenberger G."/>
            <person name="Xin Y."/>
            <person name="Zou X."/>
            <person name="Han Y."/>
            <person name="Worley K."/>
            <person name="Muzny D."/>
            <person name="Gibbs R."/>
        </authorList>
    </citation>
    <scope>NUCLEOTIDE SEQUENCE</scope>
    <source>
        <strain evidence="2">Sampled in the wild</strain>
    </source>
</reference>
<evidence type="ECO:0000313" key="2">
    <source>
        <dbReference type="EMBL" id="KAG8234514.1"/>
    </source>
</evidence>
<protein>
    <submittedName>
        <fullName evidence="2">Uncharacterized protein</fullName>
    </submittedName>
</protein>
<name>A0A8K0P8D8_LADFU</name>
<evidence type="ECO:0000256" key="1">
    <source>
        <dbReference type="SAM" id="Phobius"/>
    </source>
</evidence>
<dbReference type="AlphaFoldDB" id="A0A8K0P8D8"/>
<feature type="non-terminal residue" evidence="2">
    <location>
        <position position="56"/>
    </location>
</feature>
<dbReference type="EMBL" id="KZ308821">
    <property type="protein sequence ID" value="KAG8234514.1"/>
    <property type="molecule type" value="Genomic_DNA"/>
</dbReference>
<comment type="caution">
    <text evidence="2">The sequence shown here is derived from an EMBL/GenBank/DDBJ whole genome shotgun (WGS) entry which is preliminary data.</text>
</comment>
<proteinExistence type="predicted"/>
<keyword evidence="1" id="KW-1133">Transmembrane helix</keyword>
<keyword evidence="1" id="KW-0812">Transmembrane</keyword>
<organism evidence="2 3">
    <name type="scientific">Ladona fulva</name>
    <name type="common">Scarce chaser dragonfly</name>
    <name type="synonym">Libellula fulva</name>
    <dbReference type="NCBI Taxonomy" id="123851"/>
    <lineage>
        <taxon>Eukaryota</taxon>
        <taxon>Metazoa</taxon>
        <taxon>Ecdysozoa</taxon>
        <taxon>Arthropoda</taxon>
        <taxon>Hexapoda</taxon>
        <taxon>Insecta</taxon>
        <taxon>Pterygota</taxon>
        <taxon>Palaeoptera</taxon>
        <taxon>Odonata</taxon>
        <taxon>Epiprocta</taxon>
        <taxon>Anisoptera</taxon>
        <taxon>Libelluloidea</taxon>
        <taxon>Libellulidae</taxon>
        <taxon>Ladona</taxon>
    </lineage>
</organism>
<dbReference type="Proteomes" id="UP000792457">
    <property type="component" value="Unassembled WGS sequence"/>
</dbReference>